<dbReference type="AlphaFoldDB" id="A0AAP0S222"/>
<dbReference type="Proteomes" id="UP001415857">
    <property type="component" value="Unassembled WGS sequence"/>
</dbReference>
<dbReference type="GO" id="GO:0010274">
    <property type="term" value="P:hydrotropism"/>
    <property type="evidence" value="ECO:0007669"/>
    <property type="project" value="InterPro"/>
</dbReference>
<evidence type="ECO:0000313" key="2">
    <source>
        <dbReference type="Proteomes" id="UP001415857"/>
    </source>
</evidence>
<protein>
    <recommendedName>
        <fullName evidence="3">Protein MIZU-KUSSEI 1-like</fullName>
    </recommendedName>
</protein>
<evidence type="ECO:0008006" key="3">
    <source>
        <dbReference type="Google" id="ProtNLM"/>
    </source>
</evidence>
<name>A0AAP0S222_LIQFO</name>
<keyword evidence="2" id="KW-1185">Reference proteome</keyword>
<dbReference type="PANTHER" id="PTHR31696">
    <property type="entry name" value="PROTEIN MIZU-KUSSEI 1"/>
    <property type="match status" value="1"/>
</dbReference>
<dbReference type="Pfam" id="PF04759">
    <property type="entry name" value="DUF617"/>
    <property type="match status" value="1"/>
</dbReference>
<gene>
    <name evidence="1" type="ORF">L1049_024784</name>
</gene>
<reference evidence="1 2" key="1">
    <citation type="journal article" date="2024" name="Plant J.">
        <title>Genome sequences and population genomics reveal climatic adaptation and genomic divergence between two closely related sweetgum species.</title>
        <authorList>
            <person name="Xu W.Q."/>
            <person name="Ren C.Q."/>
            <person name="Zhang X.Y."/>
            <person name="Comes H.P."/>
            <person name="Liu X.H."/>
            <person name="Li Y.G."/>
            <person name="Kettle C.J."/>
            <person name="Jalonen R."/>
            <person name="Gaisberger H."/>
            <person name="Ma Y.Z."/>
            <person name="Qiu Y.X."/>
        </authorList>
    </citation>
    <scope>NUCLEOTIDE SEQUENCE [LARGE SCALE GENOMIC DNA]</scope>
    <source>
        <strain evidence="1">Hangzhou</strain>
    </source>
</reference>
<comment type="caution">
    <text evidence="1">The sequence shown here is derived from an EMBL/GenBank/DDBJ whole genome shotgun (WGS) entry which is preliminary data.</text>
</comment>
<proteinExistence type="predicted"/>
<organism evidence="1 2">
    <name type="scientific">Liquidambar formosana</name>
    <name type="common">Formosan gum</name>
    <dbReference type="NCBI Taxonomy" id="63359"/>
    <lineage>
        <taxon>Eukaryota</taxon>
        <taxon>Viridiplantae</taxon>
        <taxon>Streptophyta</taxon>
        <taxon>Embryophyta</taxon>
        <taxon>Tracheophyta</taxon>
        <taxon>Spermatophyta</taxon>
        <taxon>Magnoliopsida</taxon>
        <taxon>eudicotyledons</taxon>
        <taxon>Gunneridae</taxon>
        <taxon>Pentapetalae</taxon>
        <taxon>Saxifragales</taxon>
        <taxon>Altingiaceae</taxon>
        <taxon>Liquidambar</taxon>
    </lineage>
</organism>
<dbReference type="EMBL" id="JBBPBK010000005">
    <property type="protein sequence ID" value="KAK9285589.1"/>
    <property type="molecule type" value="Genomic_DNA"/>
</dbReference>
<evidence type="ECO:0000313" key="1">
    <source>
        <dbReference type="EMBL" id="KAK9285589.1"/>
    </source>
</evidence>
<dbReference type="NCBIfam" id="TIGR01570">
    <property type="entry name" value="A_thal_3588"/>
    <property type="match status" value="1"/>
</dbReference>
<accession>A0AAP0S222</accession>
<sequence>MDLVSACHPLLFSHCSPDTFTVTGTIICPVNDKVSLCIQQDSSGFPLILLDLPIHTSKFASFIERGISRIVFECHRETGESPRPLLSVTKWVMNCNGQKMGLAMRREVTRKETVLLEMMRTVTAGAGVLPDKGGLGSGGCKYLRGQFERAVGSTDSEAYHLMDPSDCLGQELSIFFLRI</sequence>
<dbReference type="PANTHER" id="PTHR31696:SF69">
    <property type="entry name" value="PROTEIN MIZU-KUSSEI 1-LIKE"/>
    <property type="match status" value="1"/>
</dbReference>
<dbReference type="InterPro" id="IPR006460">
    <property type="entry name" value="MIZ1-like_pln"/>
</dbReference>